<keyword evidence="1" id="KW-1133">Transmembrane helix</keyword>
<organism evidence="3">
    <name type="scientific">Ignisphaera aggregans</name>
    <dbReference type="NCBI Taxonomy" id="334771"/>
    <lineage>
        <taxon>Archaea</taxon>
        <taxon>Thermoproteota</taxon>
        <taxon>Thermoprotei</taxon>
        <taxon>Desulfurococcales</taxon>
        <taxon>Desulfurococcaceae</taxon>
        <taxon>Ignisphaera</taxon>
    </lineage>
</organism>
<accession>A0A7J3I881</accession>
<feature type="transmembrane region" description="Helical" evidence="1">
    <location>
        <begin position="373"/>
        <end position="393"/>
    </location>
</feature>
<dbReference type="PROSITE" id="PS50850">
    <property type="entry name" value="MFS"/>
    <property type="match status" value="1"/>
</dbReference>
<feature type="transmembrane region" description="Helical" evidence="1">
    <location>
        <begin position="170"/>
        <end position="189"/>
    </location>
</feature>
<keyword evidence="1" id="KW-0812">Transmembrane</keyword>
<dbReference type="PANTHER" id="PTHR11360:SF304">
    <property type="entry name" value="MFS DOMAIN-CONTAINING PROTEIN"/>
    <property type="match status" value="1"/>
</dbReference>
<feature type="transmembrane region" description="Helical" evidence="1">
    <location>
        <begin position="137"/>
        <end position="158"/>
    </location>
</feature>
<feature type="transmembrane region" description="Helical" evidence="1">
    <location>
        <begin position="252"/>
        <end position="270"/>
    </location>
</feature>
<keyword evidence="1" id="KW-0472">Membrane</keyword>
<gene>
    <name evidence="3" type="ORF">ENT87_05380</name>
</gene>
<evidence type="ECO:0000256" key="1">
    <source>
        <dbReference type="SAM" id="Phobius"/>
    </source>
</evidence>
<feature type="transmembrane region" description="Helical" evidence="1">
    <location>
        <begin position="282"/>
        <end position="301"/>
    </location>
</feature>
<dbReference type="InterPro" id="IPR050327">
    <property type="entry name" value="Proton-linked_MCT"/>
</dbReference>
<dbReference type="Gene3D" id="1.20.1250.20">
    <property type="entry name" value="MFS general substrate transporter like domains"/>
    <property type="match status" value="2"/>
</dbReference>
<dbReference type="SUPFAM" id="SSF103473">
    <property type="entry name" value="MFS general substrate transporter"/>
    <property type="match status" value="1"/>
</dbReference>
<feature type="domain" description="Major facilitator superfamily (MFS) profile" evidence="2">
    <location>
        <begin position="12"/>
        <end position="396"/>
    </location>
</feature>
<evidence type="ECO:0000259" key="2">
    <source>
        <dbReference type="PROSITE" id="PS50850"/>
    </source>
</evidence>
<sequence>MDGRDNGHGYRKWLHLALCFLVTFLGGTFYSYSVIGYELQRLWNLSTAEAGFPYFAALGAYGYLMIVGGVLDRKFGSEKIPLYLGSVLFGLGFVGASFVERNIVLFSILFFITGFGIALMDSMTLPIATSWMPERPGLAIGIARTGFGIASLLATPLFEYVIGKYGFNQGLRIVGVAYLFLAILLALLLKRNPRIDDGRGHSDIKGALLEILSRRCFWIIWIAYFTGLLIPLSYVGYIKQIGIELAKISSDLLVFLMALFALFNGLGRLIYGRIIDVKGFRYSATIAYLLTIIALALLWLYPSPYIFTASSIILYIHLGGWLVIAPTEVRRLSDPRNYPLGWPAIMTGYATAVFTGTALTGFIKDSFKSYTPLFPMAIALLTILGTASLYLFYRCRCLQQA</sequence>
<proteinExistence type="predicted"/>
<dbReference type="InterPro" id="IPR011701">
    <property type="entry name" value="MFS"/>
</dbReference>
<dbReference type="EMBL" id="DTAI01000151">
    <property type="protein sequence ID" value="HGN36960.1"/>
    <property type="molecule type" value="Genomic_DNA"/>
</dbReference>
<feature type="transmembrane region" description="Helical" evidence="1">
    <location>
        <begin position="216"/>
        <end position="237"/>
    </location>
</feature>
<feature type="transmembrane region" description="Helical" evidence="1">
    <location>
        <begin position="105"/>
        <end position="125"/>
    </location>
</feature>
<dbReference type="InterPro" id="IPR036259">
    <property type="entry name" value="MFS_trans_sf"/>
</dbReference>
<feature type="transmembrane region" description="Helical" evidence="1">
    <location>
        <begin position="52"/>
        <end position="71"/>
    </location>
</feature>
<feature type="transmembrane region" description="Helical" evidence="1">
    <location>
        <begin position="307"/>
        <end position="327"/>
    </location>
</feature>
<name>A0A7J3I881_9CREN</name>
<dbReference type="GO" id="GO:0022857">
    <property type="term" value="F:transmembrane transporter activity"/>
    <property type="evidence" value="ECO:0007669"/>
    <property type="project" value="InterPro"/>
</dbReference>
<feature type="transmembrane region" description="Helical" evidence="1">
    <location>
        <begin position="339"/>
        <end position="361"/>
    </location>
</feature>
<protein>
    <submittedName>
        <fullName evidence="3">MFS transporter</fullName>
    </submittedName>
</protein>
<feature type="transmembrane region" description="Helical" evidence="1">
    <location>
        <begin position="12"/>
        <end position="32"/>
    </location>
</feature>
<dbReference type="Pfam" id="PF07690">
    <property type="entry name" value="MFS_1"/>
    <property type="match status" value="1"/>
</dbReference>
<dbReference type="AlphaFoldDB" id="A0A7J3I881"/>
<comment type="caution">
    <text evidence="3">The sequence shown here is derived from an EMBL/GenBank/DDBJ whole genome shotgun (WGS) entry which is preliminary data.</text>
</comment>
<feature type="transmembrane region" description="Helical" evidence="1">
    <location>
        <begin position="80"/>
        <end position="99"/>
    </location>
</feature>
<evidence type="ECO:0000313" key="3">
    <source>
        <dbReference type="EMBL" id="HGN36960.1"/>
    </source>
</evidence>
<reference evidence="3" key="1">
    <citation type="journal article" date="2020" name="mSystems">
        <title>Genome- and Community-Level Interaction Insights into Carbon Utilization and Element Cycling Functions of Hydrothermarchaeota in Hydrothermal Sediment.</title>
        <authorList>
            <person name="Zhou Z."/>
            <person name="Liu Y."/>
            <person name="Xu W."/>
            <person name="Pan J."/>
            <person name="Luo Z.H."/>
            <person name="Li M."/>
        </authorList>
    </citation>
    <scope>NUCLEOTIDE SEQUENCE [LARGE SCALE GENOMIC DNA]</scope>
    <source>
        <strain evidence="3">SpSt-618</strain>
    </source>
</reference>
<dbReference type="InterPro" id="IPR020846">
    <property type="entry name" value="MFS_dom"/>
</dbReference>
<dbReference type="PANTHER" id="PTHR11360">
    <property type="entry name" value="MONOCARBOXYLATE TRANSPORTER"/>
    <property type="match status" value="1"/>
</dbReference>